<reference evidence="4" key="1">
    <citation type="journal article" date="2019" name="Int. J. Syst. Evol. Microbiol.">
        <title>The Global Catalogue of Microorganisms (GCM) 10K type strain sequencing project: providing services to taxonomists for standard genome sequencing and annotation.</title>
        <authorList>
            <consortium name="The Broad Institute Genomics Platform"/>
            <consortium name="The Broad Institute Genome Sequencing Center for Infectious Disease"/>
            <person name="Wu L."/>
            <person name="Ma J."/>
        </authorList>
    </citation>
    <scope>NUCLEOTIDE SEQUENCE [LARGE SCALE GENOMIC DNA]</scope>
    <source>
        <strain evidence="4">JCM 18303</strain>
    </source>
</reference>
<dbReference type="Proteomes" id="UP001428817">
    <property type="component" value="Unassembled WGS sequence"/>
</dbReference>
<keyword evidence="2" id="KW-1133">Transmembrane helix</keyword>
<name>A0ABP9Q523_9PSEU</name>
<sequence length="211" mass="22255">MTRQPRRYQPTRPLPYPPVPPGAIPGQRRPAEYRPVPRNGYGITALILAVAGLVFGVVPFTGPLALLCGGLAVLFGLLGLGRARRGIASNGTMSIVASVLGGLAALLGAWGVVLTLQAVSQFGRDLDAQPRTTLPGRPGQIPGNGRFVVGTDIQPGTYRTRGPAELLCRWDAGDDFGTIITNEGNRGTTVTIDPTDGVFETTGCQPWTRIN</sequence>
<feature type="transmembrane region" description="Helical" evidence="2">
    <location>
        <begin position="95"/>
        <end position="116"/>
    </location>
</feature>
<evidence type="ECO:0008006" key="5">
    <source>
        <dbReference type="Google" id="ProtNLM"/>
    </source>
</evidence>
<comment type="caution">
    <text evidence="3">The sequence shown here is derived from an EMBL/GenBank/DDBJ whole genome shotgun (WGS) entry which is preliminary data.</text>
</comment>
<evidence type="ECO:0000256" key="1">
    <source>
        <dbReference type="SAM" id="MobiDB-lite"/>
    </source>
</evidence>
<evidence type="ECO:0000313" key="4">
    <source>
        <dbReference type="Proteomes" id="UP001428817"/>
    </source>
</evidence>
<proteinExistence type="predicted"/>
<feature type="region of interest" description="Disordered" evidence="1">
    <location>
        <begin position="1"/>
        <end position="31"/>
    </location>
</feature>
<protein>
    <recommendedName>
        <fullName evidence="5">DUF4190 domain-containing protein</fullName>
    </recommendedName>
</protein>
<feature type="transmembrane region" description="Helical" evidence="2">
    <location>
        <begin position="39"/>
        <end position="58"/>
    </location>
</feature>
<keyword evidence="2" id="KW-0472">Membrane</keyword>
<gene>
    <name evidence="3" type="ORF">GCM10023321_33030</name>
</gene>
<keyword evidence="4" id="KW-1185">Reference proteome</keyword>
<accession>A0ABP9Q523</accession>
<dbReference type="RefSeq" id="WP_185059618.1">
    <property type="nucleotide sequence ID" value="NZ_BAABJP010000015.1"/>
</dbReference>
<feature type="transmembrane region" description="Helical" evidence="2">
    <location>
        <begin position="64"/>
        <end position="83"/>
    </location>
</feature>
<evidence type="ECO:0000313" key="3">
    <source>
        <dbReference type="EMBL" id="GAA5156707.1"/>
    </source>
</evidence>
<feature type="compositionally biased region" description="Pro residues" evidence="1">
    <location>
        <begin position="12"/>
        <end position="23"/>
    </location>
</feature>
<dbReference type="EMBL" id="BAABJP010000015">
    <property type="protein sequence ID" value="GAA5156707.1"/>
    <property type="molecule type" value="Genomic_DNA"/>
</dbReference>
<keyword evidence="2" id="KW-0812">Transmembrane</keyword>
<evidence type="ECO:0000256" key="2">
    <source>
        <dbReference type="SAM" id="Phobius"/>
    </source>
</evidence>
<organism evidence="3 4">
    <name type="scientific">Pseudonocardia eucalypti</name>
    <dbReference type="NCBI Taxonomy" id="648755"/>
    <lineage>
        <taxon>Bacteria</taxon>
        <taxon>Bacillati</taxon>
        <taxon>Actinomycetota</taxon>
        <taxon>Actinomycetes</taxon>
        <taxon>Pseudonocardiales</taxon>
        <taxon>Pseudonocardiaceae</taxon>
        <taxon>Pseudonocardia</taxon>
    </lineage>
</organism>